<dbReference type="Gene3D" id="1.10.8.60">
    <property type="match status" value="1"/>
</dbReference>
<evidence type="ECO:0000259" key="5">
    <source>
        <dbReference type="Pfam" id="PF17862"/>
    </source>
</evidence>
<evidence type="ECO:0000313" key="6">
    <source>
        <dbReference type="EMBL" id="OAO16245.1"/>
    </source>
</evidence>
<evidence type="ECO:0000256" key="2">
    <source>
        <dbReference type="ARBA" id="ARBA00022840"/>
    </source>
</evidence>
<protein>
    <submittedName>
        <fullName evidence="6">Cdc48</fullName>
    </submittedName>
</protein>
<keyword evidence="1 3" id="KW-0547">Nucleotide-binding</keyword>
<dbReference type="GO" id="GO:0005524">
    <property type="term" value="F:ATP binding"/>
    <property type="evidence" value="ECO:0007669"/>
    <property type="project" value="UniProtKB-KW"/>
</dbReference>
<dbReference type="InterPro" id="IPR050168">
    <property type="entry name" value="AAA_ATPase_domain"/>
</dbReference>
<feature type="domain" description="AAA ATPase AAA+ lid" evidence="5">
    <location>
        <begin position="70"/>
        <end position="94"/>
    </location>
</feature>
<dbReference type="Gene3D" id="3.40.50.300">
    <property type="entry name" value="P-loop containing nucleotide triphosphate hydrolases"/>
    <property type="match status" value="1"/>
</dbReference>
<sequence>MATFLTEMDGVEASEDILVVGATNRPELIDDALLRPGRFDKLIYIPPPDEKAREAIFEVYLKKYGVSGGVDVRVLSEMTEGYSGADIENVCRESV</sequence>
<dbReference type="Proteomes" id="UP000078348">
    <property type="component" value="Unassembled WGS sequence"/>
</dbReference>
<dbReference type="OrthoDB" id="2187at2759"/>
<dbReference type="InterPro" id="IPR027417">
    <property type="entry name" value="P-loop_NTPase"/>
</dbReference>
<proteinExistence type="inferred from homology"/>
<dbReference type="Pfam" id="PF17862">
    <property type="entry name" value="AAA_lid_3"/>
    <property type="match status" value="1"/>
</dbReference>
<feature type="domain" description="ATPase AAA-type core" evidence="4">
    <location>
        <begin position="2"/>
        <end position="46"/>
    </location>
</feature>
<evidence type="ECO:0000256" key="3">
    <source>
        <dbReference type="RuleBase" id="RU003651"/>
    </source>
</evidence>
<organism evidence="6 7">
    <name type="scientific">Blastocystis sp. subtype 1 (strain ATCC 50177 / NandII)</name>
    <dbReference type="NCBI Taxonomy" id="478820"/>
    <lineage>
        <taxon>Eukaryota</taxon>
        <taxon>Sar</taxon>
        <taxon>Stramenopiles</taxon>
        <taxon>Bigyra</taxon>
        <taxon>Opalozoa</taxon>
        <taxon>Opalinata</taxon>
        <taxon>Blastocystidae</taxon>
        <taxon>Blastocystis</taxon>
    </lineage>
</organism>
<reference evidence="6 7" key="1">
    <citation type="submission" date="2016-05" db="EMBL/GenBank/DDBJ databases">
        <title>Nuclear genome of Blastocystis sp. subtype 1 NandII.</title>
        <authorList>
            <person name="Gentekaki E."/>
            <person name="Curtis B."/>
            <person name="Stairs C."/>
            <person name="Eme L."/>
            <person name="Herman E."/>
            <person name="Klimes V."/>
            <person name="Arias M.C."/>
            <person name="Elias M."/>
            <person name="Hilliou F."/>
            <person name="Klute M."/>
            <person name="Malik S.-B."/>
            <person name="Pightling A."/>
            <person name="Rachubinski R."/>
            <person name="Salas D."/>
            <person name="Schlacht A."/>
            <person name="Suga H."/>
            <person name="Archibald J."/>
            <person name="Ball S.G."/>
            <person name="Clark G."/>
            <person name="Dacks J."/>
            <person name="Van Der Giezen M."/>
            <person name="Tsaousis A."/>
            <person name="Roger A."/>
        </authorList>
    </citation>
    <scope>NUCLEOTIDE SEQUENCE [LARGE SCALE GENOMIC DNA]</scope>
    <source>
        <strain evidence="7">ATCC 50177 / NandII</strain>
    </source>
</reference>
<dbReference type="PANTHER" id="PTHR23077:SF171">
    <property type="entry name" value="NUCLEAR VALOSIN-CONTAINING PROTEIN-LIKE"/>
    <property type="match status" value="1"/>
</dbReference>
<gene>
    <name evidence="6" type="ORF">AV274_2025</name>
</gene>
<dbReference type="STRING" id="478820.A0A196SGQ7"/>
<dbReference type="InterPro" id="IPR003959">
    <property type="entry name" value="ATPase_AAA_core"/>
</dbReference>
<name>A0A196SGQ7_BLAHN</name>
<comment type="caution">
    <text evidence="6">The sequence shown here is derived from an EMBL/GenBank/DDBJ whole genome shotgun (WGS) entry which is preliminary data.</text>
</comment>
<dbReference type="PANTHER" id="PTHR23077">
    <property type="entry name" value="AAA-FAMILY ATPASE"/>
    <property type="match status" value="1"/>
</dbReference>
<accession>A0A196SGQ7</accession>
<dbReference type="InterPro" id="IPR041569">
    <property type="entry name" value="AAA_lid_3"/>
</dbReference>
<evidence type="ECO:0000256" key="1">
    <source>
        <dbReference type="ARBA" id="ARBA00022741"/>
    </source>
</evidence>
<dbReference type="Pfam" id="PF00004">
    <property type="entry name" value="AAA"/>
    <property type="match status" value="1"/>
</dbReference>
<dbReference type="EMBL" id="LXWW01000092">
    <property type="protein sequence ID" value="OAO16245.1"/>
    <property type="molecule type" value="Genomic_DNA"/>
</dbReference>
<evidence type="ECO:0000313" key="7">
    <source>
        <dbReference type="Proteomes" id="UP000078348"/>
    </source>
</evidence>
<comment type="similarity">
    <text evidence="3">Belongs to the AAA ATPase family.</text>
</comment>
<dbReference type="AlphaFoldDB" id="A0A196SGQ7"/>
<dbReference type="GO" id="GO:0016887">
    <property type="term" value="F:ATP hydrolysis activity"/>
    <property type="evidence" value="ECO:0007669"/>
    <property type="project" value="InterPro"/>
</dbReference>
<dbReference type="InterPro" id="IPR003960">
    <property type="entry name" value="ATPase_AAA_CS"/>
</dbReference>
<evidence type="ECO:0000259" key="4">
    <source>
        <dbReference type="Pfam" id="PF00004"/>
    </source>
</evidence>
<dbReference type="SUPFAM" id="SSF52540">
    <property type="entry name" value="P-loop containing nucleoside triphosphate hydrolases"/>
    <property type="match status" value="1"/>
</dbReference>
<keyword evidence="2 3" id="KW-0067">ATP-binding</keyword>
<keyword evidence="7" id="KW-1185">Reference proteome</keyword>
<dbReference type="PROSITE" id="PS00674">
    <property type="entry name" value="AAA"/>
    <property type="match status" value="1"/>
</dbReference>